<dbReference type="InterPro" id="IPR004107">
    <property type="entry name" value="Integrase_SAM-like_N"/>
</dbReference>
<keyword evidence="4" id="KW-0229">DNA integration</keyword>
<comment type="similarity">
    <text evidence="1">Belongs to the 'phage' integrase family.</text>
</comment>
<evidence type="ECO:0000256" key="1">
    <source>
        <dbReference type="ARBA" id="ARBA00008857"/>
    </source>
</evidence>
<keyword evidence="8" id="KW-1160">Virus entry into host cell</keyword>
<evidence type="ECO:0000259" key="10">
    <source>
        <dbReference type="PROSITE" id="PS51898"/>
    </source>
</evidence>
<evidence type="ECO:0000256" key="7">
    <source>
        <dbReference type="ARBA" id="ARBA00023195"/>
    </source>
</evidence>
<evidence type="ECO:0000256" key="5">
    <source>
        <dbReference type="ARBA" id="ARBA00023125"/>
    </source>
</evidence>
<keyword evidence="6" id="KW-0233">DNA recombination</keyword>
<dbReference type="Pfam" id="PF14659">
    <property type="entry name" value="Phage_int_SAM_3"/>
    <property type="match status" value="1"/>
</dbReference>
<evidence type="ECO:0000256" key="2">
    <source>
        <dbReference type="ARBA" id="ARBA00016082"/>
    </source>
</evidence>
<dbReference type="Gene3D" id="1.10.150.130">
    <property type="match status" value="1"/>
</dbReference>
<evidence type="ECO:0000256" key="8">
    <source>
        <dbReference type="ARBA" id="ARBA00023296"/>
    </source>
</evidence>
<evidence type="ECO:0000313" key="11">
    <source>
        <dbReference type="EMBL" id="CAB4165001.1"/>
    </source>
</evidence>
<dbReference type="InterPro" id="IPR002104">
    <property type="entry name" value="Integrase_catalytic"/>
</dbReference>
<dbReference type="PANTHER" id="PTHR30629:SF2">
    <property type="entry name" value="PROPHAGE INTEGRASE INTS-RELATED"/>
    <property type="match status" value="1"/>
</dbReference>
<evidence type="ECO:0000256" key="6">
    <source>
        <dbReference type="ARBA" id="ARBA00023172"/>
    </source>
</evidence>
<reference evidence="11" key="1">
    <citation type="submission" date="2020-04" db="EMBL/GenBank/DDBJ databases">
        <authorList>
            <person name="Chiriac C."/>
            <person name="Salcher M."/>
            <person name="Ghai R."/>
            <person name="Kavagutti S V."/>
        </authorList>
    </citation>
    <scope>NUCLEOTIDE SEQUENCE</scope>
</reference>
<accession>A0A6J5P6E0</accession>
<dbReference type="GO" id="GO:0006310">
    <property type="term" value="P:DNA recombination"/>
    <property type="evidence" value="ECO:0007669"/>
    <property type="project" value="UniProtKB-KW"/>
</dbReference>
<dbReference type="Pfam" id="PF00589">
    <property type="entry name" value="Phage_integrase"/>
    <property type="match status" value="1"/>
</dbReference>
<keyword evidence="7" id="KW-1179">Viral genome integration</keyword>
<feature type="domain" description="Tyr recombinase" evidence="10">
    <location>
        <begin position="147"/>
        <end position="298"/>
    </location>
</feature>
<dbReference type="GO" id="GO:0075713">
    <property type="term" value="P:establishment of integrated proviral latency"/>
    <property type="evidence" value="ECO:0007669"/>
    <property type="project" value="UniProtKB-KW"/>
</dbReference>
<gene>
    <name evidence="11" type="ORF">UFOVP821_6</name>
</gene>
<sequence>MQRPPATYLKNGRWFLVRQGKWHPLSRDDEGPTAFWAAYYKLTQERPTAMAGLLLRYLEEGTAELRPPTLREYRRAILTRLVPTFGHMPLGTITSGHVAQYLEGRKQAGASVAGNREKSALSSAISWGMRQGMLTTNPCYGVRRNRERPSRRYVEHEELRTALDRAPVALRLLMSAAYLTGLRLVDLRGLRKEHVVADGLWVDESKTGKLRLVTWTPVLRQVIEEALARSTRDEVFVTARGLAWSESALQSAMKRLAPGFAFRELRPKAASDAEHNVLGHAAGMLARYKRREKLRPVH</sequence>
<organism evidence="11">
    <name type="scientific">uncultured Caudovirales phage</name>
    <dbReference type="NCBI Taxonomy" id="2100421"/>
    <lineage>
        <taxon>Viruses</taxon>
        <taxon>Duplodnaviria</taxon>
        <taxon>Heunggongvirae</taxon>
        <taxon>Uroviricota</taxon>
        <taxon>Caudoviricetes</taxon>
        <taxon>Peduoviridae</taxon>
        <taxon>Maltschvirus</taxon>
        <taxon>Maltschvirus maltsch</taxon>
    </lineage>
</organism>
<dbReference type="InterPro" id="IPR011010">
    <property type="entry name" value="DNA_brk_join_enz"/>
</dbReference>
<dbReference type="PROSITE" id="PS51898">
    <property type="entry name" value="TYR_RECOMBINASE"/>
    <property type="match status" value="1"/>
</dbReference>
<keyword evidence="3" id="KW-0808">Transferase</keyword>
<dbReference type="PANTHER" id="PTHR30629">
    <property type="entry name" value="PROPHAGE INTEGRASE"/>
    <property type="match status" value="1"/>
</dbReference>
<evidence type="ECO:0000256" key="4">
    <source>
        <dbReference type="ARBA" id="ARBA00022908"/>
    </source>
</evidence>
<dbReference type="InterPro" id="IPR050808">
    <property type="entry name" value="Phage_Integrase"/>
</dbReference>
<dbReference type="GO" id="GO:0046718">
    <property type="term" value="P:symbiont entry into host cell"/>
    <property type="evidence" value="ECO:0007669"/>
    <property type="project" value="UniProtKB-KW"/>
</dbReference>
<dbReference type="EMBL" id="LR796768">
    <property type="protein sequence ID" value="CAB4165001.1"/>
    <property type="molecule type" value="Genomic_DNA"/>
</dbReference>
<keyword evidence="5" id="KW-0238">DNA-binding</keyword>
<protein>
    <recommendedName>
        <fullName evidence="2">Integrase</fullName>
    </recommendedName>
</protein>
<dbReference type="GO" id="GO:0015074">
    <property type="term" value="P:DNA integration"/>
    <property type="evidence" value="ECO:0007669"/>
    <property type="project" value="UniProtKB-KW"/>
</dbReference>
<dbReference type="InterPro" id="IPR013762">
    <property type="entry name" value="Integrase-like_cat_sf"/>
</dbReference>
<dbReference type="GO" id="GO:0003677">
    <property type="term" value="F:DNA binding"/>
    <property type="evidence" value="ECO:0007669"/>
    <property type="project" value="UniProtKB-KW"/>
</dbReference>
<proteinExistence type="inferred from homology"/>
<evidence type="ECO:0000256" key="3">
    <source>
        <dbReference type="ARBA" id="ARBA00022679"/>
    </source>
</evidence>
<name>A0A6J5P6E0_9CAUD</name>
<evidence type="ECO:0000256" key="9">
    <source>
        <dbReference type="ARBA" id="ARBA00049605"/>
    </source>
</evidence>
<dbReference type="GO" id="GO:0016740">
    <property type="term" value="F:transferase activity"/>
    <property type="evidence" value="ECO:0007669"/>
    <property type="project" value="UniProtKB-KW"/>
</dbReference>
<comment type="function">
    <text evidence="9">Integrase is necessary for integration of the phage into the host genome by site-specific recombination. In conjunction with excisionase, integrase is also necessary for excision of the prophage from the host genome.</text>
</comment>
<dbReference type="SUPFAM" id="SSF56349">
    <property type="entry name" value="DNA breaking-rejoining enzymes"/>
    <property type="match status" value="1"/>
</dbReference>
<dbReference type="Gene3D" id="1.10.443.10">
    <property type="entry name" value="Intergrase catalytic core"/>
    <property type="match status" value="1"/>
</dbReference>
<dbReference type="GO" id="GO:0044826">
    <property type="term" value="P:viral genome integration into host DNA"/>
    <property type="evidence" value="ECO:0007669"/>
    <property type="project" value="UniProtKB-KW"/>
</dbReference>
<dbReference type="InterPro" id="IPR010998">
    <property type="entry name" value="Integrase_recombinase_N"/>
</dbReference>